<dbReference type="AlphaFoldDB" id="A0A833RED2"/>
<keyword evidence="1" id="KW-0418">Kinase</keyword>
<evidence type="ECO:0000313" key="2">
    <source>
        <dbReference type="Proteomes" id="UP000623129"/>
    </source>
</evidence>
<gene>
    <name evidence="1" type="ORF">FCM35_KLT17839</name>
</gene>
<keyword evidence="2" id="KW-1185">Reference proteome</keyword>
<evidence type="ECO:0000313" key="1">
    <source>
        <dbReference type="EMBL" id="KAF3337252.1"/>
    </source>
</evidence>
<dbReference type="OrthoDB" id="4062651at2759"/>
<accession>A0A833RED2</accession>
<sequence length="275" mass="29974">MIALPGCPKSYEGSDIQIPYPFGIGRNCSLSEEFVVNCENTTDGMPSPYRGSLLIENIDNYGQASTRLAIASSCGSTPTTTNFSNITPFRLNTELNKFVVVGCNTLAYLHLDNSSDYLAGCFSSCGRYSHENFCSGIGCCQTDIPKGTSTFYATSDERLINNYKVHDSSRCSYAMVVEADAFNYYHYNSTIDELAKSKVPANRTMPILLDWAIGNTTCEGAQTNKSSYILTNVPPTKIHAPSMESVTIFKELIGAVILLDGVIMMTSKDVISTGH</sequence>
<reference evidence="1" key="1">
    <citation type="submission" date="2020-01" db="EMBL/GenBank/DDBJ databases">
        <title>Genome sequence of Kobresia littledalei, the first chromosome-level genome in the family Cyperaceae.</title>
        <authorList>
            <person name="Qu G."/>
        </authorList>
    </citation>
    <scope>NUCLEOTIDE SEQUENCE</scope>
    <source>
        <strain evidence="1">C.B.Clarke</strain>
        <tissue evidence="1">Leaf</tissue>
    </source>
</reference>
<dbReference type="PANTHER" id="PTHR33491">
    <property type="entry name" value="OSJNBA0016N04.9 PROTEIN"/>
    <property type="match status" value="1"/>
</dbReference>
<name>A0A833RED2_9POAL</name>
<comment type="caution">
    <text evidence="1">The sequence shown here is derived from an EMBL/GenBank/DDBJ whole genome shotgun (WGS) entry which is preliminary data.</text>
</comment>
<dbReference type="Proteomes" id="UP000623129">
    <property type="component" value="Unassembled WGS sequence"/>
</dbReference>
<keyword evidence="1" id="KW-0675">Receptor</keyword>
<keyword evidence="1" id="KW-0808">Transferase</keyword>
<proteinExistence type="predicted"/>
<organism evidence="1 2">
    <name type="scientific">Carex littledalei</name>
    <dbReference type="NCBI Taxonomy" id="544730"/>
    <lineage>
        <taxon>Eukaryota</taxon>
        <taxon>Viridiplantae</taxon>
        <taxon>Streptophyta</taxon>
        <taxon>Embryophyta</taxon>
        <taxon>Tracheophyta</taxon>
        <taxon>Spermatophyta</taxon>
        <taxon>Magnoliopsida</taxon>
        <taxon>Liliopsida</taxon>
        <taxon>Poales</taxon>
        <taxon>Cyperaceae</taxon>
        <taxon>Cyperoideae</taxon>
        <taxon>Cariceae</taxon>
        <taxon>Carex</taxon>
        <taxon>Carex subgen. Euthyceras</taxon>
    </lineage>
</organism>
<protein>
    <submittedName>
        <fullName evidence="1">Wall-associated receptor kinase 2</fullName>
    </submittedName>
</protein>
<dbReference type="GO" id="GO:0016301">
    <property type="term" value="F:kinase activity"/>
    <property type="evidence" value="ECO:0007669"/>
    <property type="project" value="UniProtKB-KW"/>
</dbReference>
<dbReference type="EMBL" id="SWLB01000006">
    <property type="protein sequence ID" value="KAF3337252.1"/>
    <property type="molecule type" value="Genomic_DNA"/>
</dbReference>